<dbReference type="InterPro" id="IPR001789">
    <property type="entry name" value="Sig_transdc_resp-reg_receiver"/>
</dbReference>
<feature type="domain" description="Response regulatory" evidence="11">
    <location>
        <begin position="11"/>
        <end position="128"/>
    </location>
</feature>
<comment type="catalytic activity">
    <reaction evidence="1">
        <text>ATP + protein L-histidine = ADP + protein N-phospho-L-histidine.</text>
        <dbReference type="EC" id="2.7.13.3"/>
    </reaction>
</comment>
<dbReference type="PROSITE" id="PS50112">
    <property type="entry name" value="PAS"/>
    <property type="match status" value="1"/>
</dbReference>
<evidence type="ECO:0000256" key="6">
    <source>
        <dbReference type="ARBA" id="ARBA00022777"/>
    </source>
</evidence>
<feature type="domain" description="Histidine kinase" evidence="10">
    <location>
        <begin position="289"/>
        <end position="480"/>
    </location>
</feature>
<dbReference type="InterPro" id="IPR000014">
    <property type="entry name" value="PAS"/>
</dbReference>
<dbReference type="Gene3D" id="3.30.565.10">
    <property type="entry name" value="Histidine kinase-like ATPase, C-terminal domain"/>
    <property type="match status" value="1"/>
</dbReference>
<dbReference type="Gene3D" id="1.20.5.1930">
    <property type="match status" value="1"/>
</dbReference>
<dbReference type="CDD" id="cd00156">
    <property type="entry name" value="REC"/>
    <property type="match status" value="1"/>
</dbReference>
<dbReference type="Proteomes" id="UP000753802">
    <property type="component" value="Unassembled WGS sequence"/>
</dbReference>
<keyword evidence="7" id="KW-0067">ATP-binding</keyword>
<dbReference type="RefSeq" id="WP_161820131.1">
    <property type="nucleotide sequence ID" value="NZ_JAACJS010000015.1"/>
</dbReference>
<name>A0ABW9ZXI1_9BACT</name>
<dbReference type="InterPro" id="IPR050482">
    <property type="entry name" value="Sensor_HK_TwoCompSys"/>
</dbReference>
<dbReference type="EMBL" id="JAACJS010000015">
    <property type="protein sequence ID" value="NCI51866.1"/>
    <property type="molecule type" value="Genomic_DNA"/>
</dbReference>
<dbReference type="PANTHER" id="PTHR24421:SF10">
    <property type="entry name" value="NITRATE_NITRITE SENSOR PROTEIN NARQ"/>
    <property type="match status" value="1"/>
</dbReference>
<dbReference type="InterPro" id="IPR035965">
    <property type="entry name" value="PAS-like_dom_sf"/>
</dbReference>
<comment type="caution">
    <text evidence="13">The sequence shown here is derived from an EMBL/GenBank/DDBJ whole genome shotgun (WGS) entry which is preliminary data.</text>
</comment>
<dbReference type="InterPro" id="IPR036890">
    <property type="entry name" value="HATPase_C_sf"/>
</dbReference>
<reference evidence="13 14" key="1">
    <citation type="submission" date="2020-01" db="EMBL/GenBank/DDBJ databases">
        <title>Genome analysis.</title>
        <authorList>
            <person name="Wu S."/>
            <person name="Wang G."/>
        </authorList>
    </citation>
    <scope>NUCLEOTIDE SEQUENCE [LARGE SCALE GENOMIC DNA]</scope>
    <source>
        <strain evidence="13 14">SYL130</strain>
    </source>
</reference>
<keyword evidence="6" id="KW-0418">Kinase</keyword>
<dbReference type="Gene3D" id="3.30.450.20">
    <property type="entry name" value="PAS domain"/>
    <property type="match status" value="1"/>
</dbReference>
<dbReference type="CDD" id="cd00130">
    <property type="entry name" value="PAS"/>
    <property type="match status" value="1"/>
</dbReference>
<dbReference type="InterPro" id="IPR011712">
    <property type="entry name" value="Sig_transdc_His_kin_sub3_dim/P"/>
</dbReference>
<dbReference type="PROSITE" id="PS50110">
    <property type="entry name" value="RESPONSE_REGULATORY"/>
    <property type="match status" value="1"/>
</dbReference>
<keyword evidence="4" id="KW-0808">Transferase</keyword>
<sequence length="484" mass="54558">MAIPENTPLLSILIVEDNPGDLFLLEETLRLTRLPIENVFKASSAAAAIETLQKHDVNVVLLDLSLPDSSGFNSYSQVEAHASAIPIIVLTGLSDTELALETMASGAQDYLIKGEFDERLLAKSIQYSIERNRIRLSLIESNESYRNLFFNNPLSILIWDMETLEILEANDVAQKEYGYTREELLGMNVTALWPAATHTKGKQFIKDFKESGATKASGIGEFVTRSGETVILDISSHKIDYKGRPSVLAIHNNITEKVRLEEKLAEEKLLKQKEITEAMIQVQEKERYEISTELHDNVNQQLTVAMMYIASAQQKHPEDAEVLKQSSGFILNAIEEIRKLSQTLVSPMIKHFGLSKAVEGLLDDISAVNTLQIELTADSFFEDDIKYDFKLSVFRIVQEQMNNIIKHAKATHVNIELKRDEQFIYLNVHDDGVGFDVNQQRRGIGLYNIISRSDLYNGTVDIQSEPGKGCKIDIRFPIEKDILQ</sequence>
<evidence type="ECO:0000256" key="7">
    <source>
        <dbReference type="ARBA" id="ARBA00022840"/>
    </source>
</evidence>
<dbReference type="NCBIfam" id="TIGR00229">
    <property type="entry name" value="sensory_box"/>
    <property type="match status" value="1"/>
</dbReference>
<accession>A0ABW9ZXI1</accession>
<evidence type="ECO:0000256" key="1">
    <source>
        <dbReference type="ARBA" id="ARBA00000085"/>
    </source>
</evidence>
<evidence type="ECO:0000259" key="12">
    <source>
        <dbReference type="PROSITE" id="PS50112"/>
    </source>
</evidence>
<evidence type="ECO:0000256" key="8">
    <source>
        <dbReference type="ARBA" id="ARBA00023012"/>
    </source>
</evidence>
<feature type="domain" description="PAS" evidence="12">
    <location>
        <begin position="141"/>
        <end position="188"/>
    </location>
</feature>
<evidence type="ECO:0000259" key="11">
    <source>
        <dbReference type="PROSITE" id="PS50110"/>
    </source>
</evidence>
<feature type="modified residue" description="4-aspartylphosphate" evidence="9">
    <location>
        <position position="63"/>
    </location>
</feature>
<dbReference type="InterPro" id="IPR011006">
    <property type="entry name" value="CheY-like_superfamily"/>
</dbReference>
<dbReference type="SUPFAM" id="SSF52172">
    <property type="entry name" value="CheY-like"/>
    <property type="match status" value="1"/>
</dbReference>
<dbReference type="SUPFAM" id="SSF55874">
    <property type="entry name" value="ATPase domain of HSP90 chaperone/DNA topoisomerase II/histidine kinase"/>
    <property type="match status" value="1"/>
</dbReference>
<keyword evidence="3 9" id="KW-0597">Phosphoprotein</keyword>
<keyword evidence="8" id="KW-0902">Two-component regulatory system</keyword>
<keyword evidence="5" id="KW-0547">Nucleotide-binding</keyword>
<dbReference type="SMART" id="SM00091">
    <property type="entry name" value="PAS"/>
    <property type="match status" value="1"/>
</dbReference>
<evidence type="ECO:0000256" key="5">
    <source>
        <dbReference type="ARBA" id="ARBA00022741"/>
    </source>
</evidence>
<evidence type="ECO:0000313" key="13">
    <source>
        <dbReference type="EMBL" id="NCI51866.1"/>
    </source>
</evidence>
<dbReference type="InterPro" id="IPR005467">
    <property type="entry name" value="His_kinase_dom"/>
</dbReference>
<evidence type="ECO:0000256" key="9">
    <source>
        <dbReference type="PROSITE-ProRule" id="PRU00169"/>
    </source>
</evidence>
<dbReference type="EC" id="2.7.13.3" evidence="2"/>
<evidence type="ECO:0000256" key="4">
    <source>
        <dbReference type="ARBA" id="ARBA00022679"/>
    </source>
</evidence>
<dbReference type="InterPro" id="IPR003594">
    <property type="entry name" value="HATPase_dom"/>
</dbReference>
<dbReference type="Pfam" id="PF02518">
    <property type="entry name" value="HATPase_c"/>
    <property type="match status" value="1"/>
</dbReference>
<proteinExistence type="predicted"/>
<protein>
    <recommendedName>
        <fullName evidence="2">histidine kinase</fullName>
        <ecNumber evidence="2">2.7.13.3</ecNumber>
    </recommendedName>
</protein>
<dbReference type="CDD" id="cd16917">
    <property type="entry name" value="HATPase_UhpB-NarQ-NarX-like"/>
    <property type="match status" value="1"/>
</dbReference>
<evidence type="ECO:0000259" key="10">
    <source>
        <dbReference type="PROSITE" id="PS50109"/>
    </source>
</evidence>
<dbReference type="Pfam" id="PF13426">
    <property type="entry name" value="PAS_9"/>
    <property type="match status" value="1"/>
</dbReference>
<dbReference type="PROSITE" id="PS50109">
    <property type="entry name" value="HIS_KIN"/>
    <property type="match status" value="1"/>
</dbReference>
<dbReference type="SUPFAM" id="SSF55785">
    <property type="entry name" value="PYP-like sensor domain (PAS domain)"/>
    <property type="match status" value="1"/>
</dbReference>
<dbReference type="Pfam" id="PF07730">
    <property type="entry name" value="HisKA_3"/>
    <property type="match status" value="1"/>
</dbReference>
<evidence type="ECO:0000256" key="2">
    <source>
        <dbReference type="ARBA" id="ARBA00012438"/>
    </source>
</evidence>
<dbReference type="Pfam" id="PF00072">
    <property type="entry name" value="Response_reg"/>
    <property type="match status" value="1"/>
</dbReference>
<dbReference type="SMART" id="SM00448">
    <property type="entry name" value="REC"/>
    <property type="match status" value="1"/>
</dbReference>
<evidence type="ECO:0000313" key="14">
    <source>
        <dbReference type="Proteomes" id="UP000753802"/>
    </source>
</evidence>
<dbReference type="Gene3D" id="3.40.50.2300">
    <property type="match status" value="1"/>
</dbReference>
<dbReference type="SMART" id="SM00387">
    <property type="entry name" value="HATPase_c"/>
    <property type="match status" value="1"/>
</dbReference>
<evidence type="ECO:0000256" key="3">
    <source>
        <dbReference type="ARBA" id="ARBA00022553"/>
    </source>
</evidence>
<gene>
    <name evidence="13" type="ORF">GWC95_18220</name>
</gene>
<dbReference type="PANTHER" id="PTHR24421">
    <property type="entry name" value="NITRATE/NITRITE SENSOR PROTEIN NARX-RELATED"/>
    <property type="match status" value="1"/>
</dbReference>
<keyword evidence="14" id="KW-1185">Reference proteome</keyword>
<organism evidence="13 14">
    <name type="scientific">Sediminibacterium roseum</name>
    <dbReference type="NCBI Taxonomy" id="1978412"/>
    <lineage>
        <taxon>Bacteria</taxon>
        <taxon>Pseudomonadati</taxon>
        <taxon>Bacteroidota</taxon>
        <taxon>Chitinophagia</taxon>
        <taxon>Chitinophagales</taxon>
        <taxon>Chitinophagaceae</taxon>
        <taxon>Sediminibacterium</taxon>
    </lineage>
</organism>